<dbReference type="EC" id="6.3.4.19" evidence="6"/>
<dbReference type="GO" id="GO:0005737">
    <property type="term" value="C:cytoplasm"/>
    <property type="evidence" value="ECO:0007669"/>
    <property type="project" value="UniProtKB-SubCell"/>
</dbReference>
<keyword evidence="4 6" id="KW-0067">ATP-binding</keyword>
<keyword evidence="6" id="KW-0963">Cytoplasm</keyword>
<evidence type="ECO:0000259" key="7">
    <source>
        <dbReference type="Pfam" id="PF01171"/>
    </source>
</evidence>
<feature type="domain" description="tRNA(Ile)-lysidine/2-thiocytidine synthase N-terminal" evidence="7">
    <location>
        <begin position="14"/>
        <end position="188"/>
    </location>
</feature>
<keyword evidence="9" id="KW-1185">Reference proteome</keyword>
<dbReference type="Pfam" id="PF01171">
    <property type="entry name" value="ATP_bind_3"/>
    <property type="match status" value="1"/>
</dbReference>
<proteinExistence type="inferred from homology"/>
<dbReference type="NCBIfam" id="TIGR02432">
    <property type="entry name" value="lysidine_TilS_N"/>
    <property type="match status" value="1"/>
</dbReference>
<organism evidence="8 9">
    <name type="scientific">Sphingomonas turrisvirgatae</name>
    <dbReference type="NCBI Taxonomy" id="1888892"/>
    <lineage>
        <taxon>Bacteria</taxon>
        <taxon>Pseudomonadati</taxon>
        <taxon>Pseudomonadota</taxon>
        <taxon>Alphaproteobacteria</taxon>
        <taxon>Sphingomonadales</taxon>
        <taxon>Sphingomonadaceae</taxon>
        <taxon>Sphingomonas</taxon>
    </lineage>
</organism>
<evidence type="ECO:0000313" key="9">
    <source>
        <dbReference type="Proteomes" id="UP000094487"/>
    </source>
</evidence>
<dbReference type="GO" id="GO:0006400">
    <property type="term" value="P:tRNA modification"/>
    <property type="evidence" value="ECO:0007669"/>
    <property type="project" value="UniProtKB-UniRule"/>
</dbReference>
<dbReference type="InterPro" id="IPR012094">
    <property type="entry name" value="tRNA_Ile_lys_synt"/>
</dbReference>
<reference evidence="8 9" key="1">
    <citation type="submission" date="2016-08" db="EMBL/GenBank/DDBJ databases">
        <title>Draft genome of the agarase producing Sphingomonas sp. MCT13.</title>
        <authorList>
            <person name="D'Andrea M.M."/>
            <person name="Rossolini G.M."/>
            <person name="Thaller M.C."/>
        </authorList>
    </citation>
    <scope>NUCLEOTIDE SEQUENCE [LARGE SCALE GENOMIC DNA]</scope>
    <source>
        <strain evidence="8 9">MCT13</strain>
    </source>
</reference>
<dbReference type="Proteomes" id="UP000094487">
    <property type="component" value="Unassembled WGS sequence"/>
</dbReference>
<dbReference type="InterPro" id="IPR011063">
    <property type="entry name" value="TilS/TtcA_N"/>
</dbReference>
<keyword evidence="2 6" id="KW-0819">tRNA processing</keyword>
<comment type="subcellular location">
    <subcellularLocation>
        <location evidence="6">Cytoplasm</location>
    </subcellularLocation>
</comment>
<evidence type="ECO:0000313" key="8">
    <source>
        <dbReference type="EMBL" id="ODP38211.1"/>
    </source>
</evidence>
<dbReference type="InterPro" id="IPR014729">
    <property type="entry name" value="Rossmann-like_a/b/a_fold"/>
</dbReference>
<dbReference type="GO" id="GO:0005524">
    <property type="term" value="F:ATP binding"/>
    <property type="evidence" value="ECO:0007669"/>
    <property type="project" value="UniProtKB-UniRule"/>
</dbReference>
<feature type="binding site" evidence="6">
    <location>
        <begin position="19"/>
        <end position="24"/>
    </location>
    <ligand>
        <name>ATP</name>
        <dbReference type="ChEBI" id="CHEBI:30616"/>
    </ligand>
</feature>
<dbReference type="InterPro" id="IPR012795">
    <property type="entry name" value="tRNA_Ile_lys_synt_N"/>
</dbReference>
<evidence type="ECO:0000256" key="3">
    <source>
        <dbReference type="ARBA" id="ARBA00022741"/>
    </source>
</evidence>
<evidence type="ECO:0000256" key="1">
    <source>
        <dbReference type="ARBA" id="ARBA00022598"/>
    </source>
</evidence>
<comment type="caution">
    <text evidence="8">The sequence shown here is derived from an EMBL/GenBank/DDBJ whole genome shotgun (WGS) entry which is preliminary data.</text>
</comment>
<comment type="similarity">
    <text evidence="6">Belongs to the tRNA(Ile)-lysidine synthase family.</text>
</comment>
<evidence type="ECO:0000256" key="4">
    <source>
        <dbReference type="ARBA" id="ARBA00022840"/>
    </source>
</evidence>
<evidence type="ECO:0000256" key="5">
    <source>
        <dbReference type="ARBA" id="ARBA00048539"/>
    </source>
</evidence>
<dbReference type="SUPFAM" id="SSF52402">
    <property type="entry name" value="Adenine nucleotide alpha hydrolases-like"/>
    <property type="match status" value="1"/>
</dbReference>
<keyword evidence="3 6" id="KW-0547">Nucleotide-binding</keyword>
<comment type="domain">
    <text evidence="6">The N-terminal region contains the highly conserved SGGXDS motif, predicted to be a P-loop motif involved in ATP binding.</text>
</comment>
<dbReference type="HAMAP" id="MF_01161">
    <property type="entry name" value="tRNA_Ile_lys_synt"/>
    <property type="match status" value="1"/>
</dbReference>
<dbReference type="GO" id="GO:0032267">
    <property type="term" value="F:tRNA(Ile)-lysidine synthase activity"/>
    <property type="evidence" value="ECO:0007669"/>
    <property type="project" value="UniProtKB-EC"/>
</dbReference>
<dbReference type="Gene3D" id="3.40.50.620">
    <property type="entry name" value="HUPs"/>
    <property type="match status" value="1"/>
</dbReference>
<dbReference type="PANTHER" id="PTHR43033">
    <property type="entry name" value="TRNA(ILE)-LYSIDINE SYNTHASE-RELATED"/>
    <property type="match status" value="1"/>
</dbReference>
<dbReference type="PANTHER" id="PTHR43033:SF5">
    <property type="entry name" value="TRNA(ILE)-LYSIDINE SYNTHETASE"/>
    <property type="match status" value="1"/>
</dbReference>
<comment type="catalytic activity">
    <reaction evidence="5 6">
        <text>cytidine(34) in tRNA(Ile2) + L-lysine + ATP = lysidine(34) in tRNA(Ile2) + AMP + diphosphate + H(+)</text>
        <dbReference type="Rhea" id="RHEA:43744"/>
        <dbReference type="Rhea" id="RHEA-COMP:10625"/>
        <dbReference type="Rhea" id="RHEA-COMP:10670"/>
        <dbReference type="ChEBI" id="CHEBI:15378"/>
        <dbReference type="ChEBI" id="CHEBI:30616"/>
        <dbReference type="ChEBI" id="CHEBI:32551"/>
        <dbReference type="ChEBI" id="CHEBI:33019"/>
        <dbReference type="ChEBI" id="CHEBI:82748"/>
        <dbReference type="ChEBI" id="CHEBI:83665"/>
        <dbReference type="ChEBI" id="CHEBI:456215"/>
        <dbReference type="EC" id="6.3.4.19"/>
    </reaction>
</comment>
<evidence type="ECO:0000256" key="2">
    <source>
        <dbReference type="ARBA" id="ARBA00022694"/>
    </source>
</evidence>
<dbReference type="AlphaFoldDB" id="A0A1E3LWP3"/>
<dbReference type="CDD" id="cd01992">
    <property type="entry name" value="TilS_N"/>
    <property type="match status" value="1"/>
</dbReference>
<gene>
    <name evidence="6" type="primary">tilS</name>
    <name evidence="8" type="ORF">BFL28_15165</name>
</gene>
<keyword evidence="1 6" id="KW-0436">Ligase</keyword>
<name>A0A1E3LWP3_9SPHN</name>
<accession>A0A1E3LWP3</accession>
<protein>
    <recommendedName>
        <fullName evidence="6">tRNA(Ile)-lysidine synthase</fullName>
        <ecNumber evidence="6">6.3.4.19</ecNumber>
    </recommendedName>
    <alternativeName>
        <fullName evidence="6">tRNA(Ile)-2-lysyl-cytidine synthase</fullName>
    </alternativeName>
    <alternativeName>
        <fullName evidence="6">tRNA(Ile)-lysidine synthetase</fullName>
    </alternativeName>
</protein>
<sequence length="311" mass="33247">MGDAIGDAIRDRSLALAVSGGSDSMAMLLLAAAAFPGRIVAATVDHRLRADAAAEAALVAALCARLDVPHATLTPLDPIAGSSLQKQARAARYTALERWMAGQGVGILLTAHHADDQAETLLMRLNRASGITGLSGIRPYRHSRATLILRPLLRWRRRELRDVAQAAGIVWAEDPSNIDPRHDRTRYRAFLTDQSLLSAGALAAAAAHIEETDAALATLVEGIAAERWSPAKGKLDAAGLPREVQRRLVRHAIADARERHDVTAPPFSAASNVEALLDALDAGRAATQAGILVTPRRNIWHLTLAPARRSH</sequence>
<dbReference type="STRING" id="1888892.BFL28_15165"/>
<comment type="function">
    <text evidence="6">Ligates lysine onto the cytidine present at position 34 of the AUA codon-specific tRNA(Ile) that contains the anticodon CAU, in an ATP-dependent manner. Cytidine is converted to lysidine, thus changing the amino acid specificity of the tRNA from methionine to isoleucine.</text>
</comment>
<evidence type="ECO:0000256" key="6">
    <source>
        <dbReference type="HAMAP-Rule" id="MF_01161"/>
    </source>
</evidence>
<dbReference type="EMBL" id="MDDS01000018">
    <property type="protein sequence ID" value="ODP38211.1"/>
    <property type="molecule type" value="Genomic_DNA"/>
</dbReference>